<dbReference type="FunFam" id="1.20.5.170:FF:000010">
    <property type="entry name" value="Cyclic AMP-dependent transcription factor ATF-2"/>
    <property type="match status" value="1"/>
</dbReference>
<sequence>MTDNDKPFACQAKGCNMRFANEDHLVVHTARHEMSLALSASTGSSAITSMSANIFFVDQTPTPTKFLKNCEEVGLFHDLKNPFEEAFKKASNEGEVGSPLPGPSSHPGLASPLPGPHSQTINTPQPMNTPVIPKVVEVQSTSDLEDRDIPHKLFKTKKHRKQSPLTKDTTPRKSDKNEKEKSDNEESLIIVNSSPEPEKDLHNNEHIPVAVTQTGSEPLGPETIASPMENPQLVPSISPVDIPVPQVEVTVAVDNNSKAKVNQIEQQGPVNDPQVIPVPVTMVPNIVSRPTEEVHSSPSTPKSIPSSPVAVPASQDPKQIQVILLQLPTGQTVPVAIPSGLANPQVNFPAAVPLPSPQNVSPLTNSLRAAKRAPVTNVVSSTSQMTKLKLKEALTQNQIPDAVARMNSQQQSPGSERHSVMSPVSPAYSELSEADSSVPYKRRRIESADDDIEERRQKFLERNRAAAARCRDKRKQWINTLEAKSEALENKNSELQNEINKLRDEVVSLKSMLILHKDCNVTKMQLAMAKQAAENLTSAVPTITVSSPADKESASVVPLSSIYPQGAVIPQHNKPVTTEIVIDPRGLDLTMSAVPIQMKPIKLASKPK</sequence>
<dbReference type="SUPFAM" id="SSF57959">
    <property type="entry name" value="Leucine zipper domain"/>
    <property type="match status" value="1"/>
</dbReference>
<evidence type="ECO:0000256" key="3">
    <source>
        <dbReference type="ARBA" id="ARBA00023125"/>
    </source>
</evidence>
<keyword evidence="5" id="KW-0539">Nucleus</keyword>
<comment type="caution">
    <text evidence="8">The sequence shown here is derived from an EMBL/GenBank/DDBJ whole genome shotgun (WGS) entry which is preliminary data.</text>
</comment>
<dbReference type="EMBL" id="CAIIXF020000001">
    <property type="protein sequence ID" value="CAH1775953.1"/>
    <property type="molecule type" value="Genomic_DNA"/>
</dbReference>
<feature type="compositionally biased region" description="Basic and acidic residues" evidence="7">
    <location>
        <begin position="169"/>
        <end position="184"/>
    </location>
</feature>
<proteinExistence type="predicted"/>
<dbReference type="Gene3D" id="3.30.160.60">
    <property type="entry name" value="Classic Zinc Finger"/>
    <property type="match status" value="1"/>
</dbReference>
<keyword evidence="2" id="KW-0805">Transcription regulation</keyword>
<feature type="coiled-coil region" evidence="6">
    <location>
        <begin position="478"/>
        <end position="512"/>
    </location>
</feature>
<dbReference type="Proteomes" id="UP000749559">
    <property type="component" value="Unassembled WGS sequence"/>
</dbReference>
<protein>
    <submittedName>
        <fullName evidence="8">Uncharacterized protein</fullName>
    </submittedName>
</protein>
<evidence type="ECO:0000313" key="8">
    <source>
        <dbReference type="EMBL" id="CAH1775953.1"/>
    </source>
</evidence>
<feature type="compositionally biased region" description="Low complexity" evidence="7">
    <location>
        <begin position="97"/>
        <end position="118"/>
    </location>
</feature>
<evidence type="ECO:0000256" key="2">
    <source>
        <dbReference type="ARBA" id="ARBA00023015"/>
    </source>
</evidence>
<feature type="compositionally biased region" description="Basic residues" evidence="7">
    <location>
        <begin position="152"/>
        <end position="162"/>
    </location>
</feature>
<evidence type="ECO:0000256" key="1">
    <source>
        <dbReference type="ARBA" id="ARBA00004123"/>
    </source>
</evidence>
<dbReference type="GO" id="GO:0003700">
    <property type="term" value="F:DNA-binding transcription factor activity"/>
    <property type="evidence" value="ECO:0007669"/>
    <property type="project" value="InterPro"/>
</dbReference>
<feature type="region of interest" description="Disordered" evidence="7">
    <location>
        <begin position="289"/>
        <end position="312"/>
    </location>
</feature>
<dbReference type="PROSITE" id="PS00036">
    <property type="entry name" value="BZIP_BASIC"/>
    <property type="match status" value="1"/>
</dbReference>
<dbReference type="InterPro" id="IPR046347">
    <property type="entry name" value="bZIP_sf"/>
</dbReference>
<dbReference type="InterPro" id="IPR051027">
    <property type="entry name" value="bZIP_transcription_factors"/>
</dbReference>
<organism evidence="8 9">
    <name type="scientific">Owenia fusiformis</name>
    <name type="common">Polychaete worm</name>
    <dbReference type="NCBI Taxonomy" id="6347"/>
    <lineage>
        <taxon>Eukaryota</taxon>
        <taxon>Metazoa</taxon>
        <taxon>Spiralia</taxon>
        <taxon>Lophotrochozoa</taxon>
        <taxon>Annelida</taxon>
        <taxon>Polychaeta</taxon>
        <taxon>Sedentaria</taxon>
        <taxon>Canalipalpata</taxon>
        <taxon>Sabellida</taxon>
        <taxon>Oweniida</taxon>
        <taxon>Oweniidae</taxon>
        <taxon>Owenia</taxon>
    </lineage>
</organism>
<evidence type="ECO:0000256" key="5">
    <source>
        <dbReference type="ARBA" id="ARBA00023242"/>
    </source>
</evidence>
<dbReference type="InterPro" id="IPR000837">
    <property type="entry name" value="AP-1"/>
</dbReference>
<dbReference type="GO" id="GO:0005634">
    <property type="term" value="C:nucleus"/>
    <property type="evidence" value="ECO:0007669"/>
    <property type="project" value="UniProtKB-SubCell"/>
</dbReference>
<dbReference type="GO" id="GO:0006357">
    <property type="term" value="P:regulation of transcription by RNA polymerase II"/>
    <property type="evidence" value="ECO:0007669"/>
    <property type="project" value="InterPro"/>
</dbReference>
<reference evidence="8" key="1">
    <citation type="submission" date="2022-03" db="EMBL/GenBank/DDBJ databases">
        <authorList>
            <person name="Martin C."/>
        </authorList>
    </citation>
    <scope>NUCLEOTIDE SEQUENCE</scope>
</reference>
<dbReference type="OrthoDB" id="295274at2759"/>
<keyword evidence="6" id="KW-0175">Coiled coil</keyword>
<evidence type="ECO:0000256" key="7">
    <source>
        <dbReference type="SAM" id="MobiDB-lite"/>
    </source>
</evidence>
<feature type="compositionally biased region" description="Polar residues" evidence="7">
    <location>
        <begin position="119"/>
        <end position="128"/>
    </location>
</feature>
<dbReference type="Gene3D" id="1.20.5.170">
    <property type="match status" value="1"/>
</dbReference>
<dbReference type="PROSITE" id="PS50217">
    <property type="entry name" value="BZIP"/>
    <property type="match status" value="1"/>
</dbReference>
<accession>A0A8J1TTH4</accession>
<feature type="compositionally biased region" description="Low complexity" evidence="7">
    <location>
        <begin position="296"/>
        <end position="312"/>
    </location>
</feature>
<keyword evidence="4" id="KW-0804">Transcription</keyword>
<feature type="region of interest" description="Disordered" evidence="7">
    <location>
        <begin position="90"/>
        <end position="129"/>
    </location>
</feature>
<keyword evidence="9" id="KW-1185">Reference proteome</keyword>
<dbReference type="PANTHER" id="PTHR19304">
    <property type="entry name" value="CYCLIC-AMP RESPONSE ELEMENT BINDING PROTEIN"/>
    <property type="match status" value="1"/>
</dbReference>
<evidence type="ECO:0000256" key="6">
    <source>
        <dbReference type="SAM" id="Coils"/>
    </source>
</evidence>
<name>A0A8J1TTH4_OWEFU</name>
<comment type="subcellular location">
    <subcellularLocation>
        <location evidence="1">Nucleus</location>
    </subcellularLocation>
</comment>
<feature type="region of interest" description="Disordered" evidence="7">
    <location>
        <begin position="141"/>
        <end position="202"/>
    </location>
</feature>
<dbReference type="AlphaFoldDB" id="A0A8J1TTH4"/>
<dbReference type="Pfam" id="PF00170">
    <property type="entry name" value="bZIP_1"/>
    <property type="match status" value="1"/>
</dbReference>
<dbReference type="CDD" id="cd14687">
    <property type="entry name" value="bZIP_ATF2"/>
    <property type="match status" value="1"/>
</dbReference>
<dbReference type="InterPro" id="IPR004827">
    <property type="entry name" value="bZIP"/>
</dbReference>
<dbReference type="SMART" id="SM00338">
    <property type="entry name" value="BRLZ"/>
    <property type="match status" value="1"/>
</dbReference>
<evidence type="ECO:0000256" key="4">
    <source>
        <dbReference type="ARBA" id="ARBA00023163"/>
    </source>
</evidence>
<dbReference type="InterPro" id="IPR036236">
    <property type="entry name" value="Znf_C2H2_sf"/>
</dbReference>
<dbReference type="PROSITE" id="PS00028">
    <property type="entry name" value="ZINC_FINGER_C2H2_1"/>
    <property type="match status" value="1"/>
</dbReference>
<dbReference type="GO" id="GO:0003677">
    <property type="term" value="F:DNA binding"/>
    <property type="evidence" value="ECO:0007669"/>
    <property type="project" value="UniProtKB-KW"/>
</dbReference>
<evidence type="ECO:0000313" key="9">
    <source>
        <dbReference type="Proteomes" id="UP000749559"/>
    </source>
</evidence>
<keyword evidence="3" id="KW-0238">DNA-binding</keyword>
<dbReference type="PRINTS" id="PR00042">
    <property type="entry name" value="LEUZIPPRFOS"/>
</dbReference>
<dbReference type="SUPFAM" id="SSF57667">
    <property type="entry name" value="beta-beta-alpha zinc fingers"/>
    <property type="match status" value="1"/>
</dbReference>
<gene>
    <name evidence="8" type="ORF">OFUS_LOCUS3187</name>
</gene>
<dbReference type="InterPro" id="IPR013087">
    <property type="entry name" value="Znf_C2H2_type"/>
</dbReference>